<name>A0A512AXM0_9BACT</name>
<reference evidence="3 4" key="1">
    <citation type="submission" date="2019-07" db="EMBL/GenBank/DDBJ databases">
        <title>Whole genome shotgun sequence of Adhaeribacter aerolatus NBRC 106133.</title>
        <authorList>
            <person name="Hosoyama A."/>
            <person name="Uohara A."/>
            <person name="Ohji S."/>
            <person name="Ichikawa N."/>
        </authorList>
    </citation>
    <scope>NUCLEOTIDE SEQUENCE [LARGE SCALE GENOMIC DNA]</scope>
    <source>
        <strain evidence="3 4">NBRC 106133</strain>
    </source>
</reference>
<sequence length="296" mass="33258">MFKVLPYLSTLLLLLFCLTQGQPVVAQTMPETEIYLCRVKNKKGQWKISQPQNITRRPGYDNQPAFTPNGKNILFTSIRERPSTDIYSYEIKKNQLFQLTNSPEGEYSPTITPDKKGISVVRGEEQQIWRLPLTGDSEPVPVFRNAGKVGYYAWLSPENLAVFILGDPHTLHLATTAGDLSEPLAANIGRGLQKIPGQEAVSFISKENGDAWEIKQLDLRTRQITTLVKTLPASEDFIWTKDGRILMAQGPKLYQYHPQHSIDWTEIADFSAIGIKNITRLALDAKGKQLAFVGVM</sequence>
<evidence type="ECO:0000256" key="1">
    <source>
        <dbReference type="ARBA" id="ARBA00009820"/>
    </source>
</evidence>
<dbReference type="Proteomes" id="UP000321532">
    <property type="component" value="Unassembled WGS sequence"/>
</dbReference>
<keyword evidence="4" id="KW-1185">Reference proteome</keyword>
<comment type="similarity">
    <text evidence="1">Belongs to the TolB family.</text>
</comment>
<evidence type="ECO:0000256" key="2">
    <source>
        <dbReference type="SAM" id="SignalP"/>
    </source>
</evidence>
<dbReference type="PANTHER" id="PTHR36842">
    <property type="entry name" value="PROTEIN TOLB HOMOLOG"/>
    <property type="match status" value="1"/>
</dbReference>
<comment type="caution">
    <text evidence="3">The sequence shown here is derived from an EMBL/GenBank/DDBJ whole genome shotgun (WGS) entry which is preliminary data.</text>
</comment>
<accession>A0A512AXM0</accession>
<dbReference type="AlphaFoldDB" id="A0A512AXM0"/>
<proteinExistence type="inferred from homology"/>
<feature type="chain" id="PRO_5022066678" description="Dipeptidylpeptidase IV N-terminal domain-containing protein" evidence="2">
    <location>
        <begin position="27"/>
        <end position="296"/>
    </location>
</feature>
<evidence type="ECO:0008006" key="5">
    <source>
        <dbReference type="Google" id="ProtNLM"/>
    </source>
</evidence>
<dbReference type="InterPro" id="IPR011659">
    <property type="entry name" value="WD40"/>
</dbReference>
<dbReference type="RefSeq" id="WP_146897736.1">
    <property type="nucleotide sequence ID" value="NZ_BJYS01000015.1"/>
</dbReference>
<dbReference type="SUPFAM" id="SSF69304">
    <property type="entry name" value="Tricorn protease N-terminal domain"/>
    <property type="match status" value="1"/>
</dbReference>
<gene>
    <name evidence="3" type="ORF">AAE02nite_21290</name>
</gene>
<keyword evidence="2" id="KW-0732">Signal</keyword>
<dbReference type="Gene3D" id="2.120.10.30">
    <property type="entry name" value="TolB, C-terminal domain"/>
    <property type="match status" value="1"/>
</dbReference>
<feature type="signal peptide" evidence="2">
    <location>
        <begin position="1"/>
        <end position="26"/>
    </location>
</feature>
<dbReference type="Pfam" id="PF07676">
    <property type="entry name" value="PD40"/>
    <property type="match status" value="1"/>
</dbReference>
<dbReference type="EMBL" id="BJYS01000015">
    <property type="protein sequence ID" value="GEO04465.1"/>
    <property type="molecule type" value="Genomic_DNA"/>
</dbReference>
<dbReference type="OrthoDB" id="9797498at2"/>
<evidence type="ECO:0000313" key="3">
    <source>
        <dbReference type="EMBL" id="GEO04465.1"/>
    </source>
</evidence>
<evidence type="ECO:0000313" key="4">
    <source>
        <dbReference type="Proteomes" id="UP000321532"/>
    </source>
</evidence>
<dbReference type="InterPro" id="IPR011042">
    <property type="entry name" value="6-blade_b-propeller_TolB-like"/>
</dbReference>
<protein>
    <recommendedName>
        <fullName evidence="5">Dipeptidylpeptidase IV N-terminal domain-containing protein</fullName>
    </recommendedName>
</protein>
<organism evidence="3 4">
    <name type="scientific">Adhaeribacter aerolatus</name>
    <dbReference type="NCBI Taxonomy" id="670289"/>
    <lineage>
        <taxon>Bacteria</taxon>
        <taxon>Pseudomonadati</taxon>
        <taxon>Bacteroidota</taxon>
        <taxon>Cytophagia</taxon>
        <taxon>Cytophagales</taxon>
        <taxon>Hymenobacteraceae</taxon>
        <taxon>Adhaeribacter</taxon>
    </lineage>
</organism>